<accession>A0A9W8LY10</accession>
<proteinExistence type="inferred from homology"/>
<dbReference type="Gene3D" id="2.20.25.20">
    <property type="match status" value="1"/>
</dbReference>
<dbReference type="OrthoDB" id="3971593at2759"/>
<comment type="caution">
    <text evidence="4">The sequence shown here is derived from an EMBL/GenBank/DDBJ whole genome shotgun (WGS) entry which is preliminary data.</text>
</comment>
<dbReference type="AlphaFoldDB" id="A0A9W8LY10"/>
<dbReference type="InterPro" id="IPR016149">
    <property type="entry name" value="Casein_kin_II_reg-sub_N"/>
</dbReference>
<dbReference type="InterPro" id="IPR000704">
    <property type="entry name" value="Casein_kinase_II_reg-sub"/>
</dbReference>
<dbReference type="GO" id="GO:0005956">
    <property type="term" value="C:protein kinase CK2 complex"/>
    <property type="evidence" value="ECO:0007669"/>
    <property type="project" value="UniProtKB-UniRule"/>
</dbReference>
<dbReference type="PRINTS" id="PR00472">
    <property type="entry name" value="CASNKINASEII"/>
</dbReference>
<dbReference type="GO" id="GO:0005737">
    <property type="term" value="C:cytoplasm"/>
    <property type="evidence" value="ECO:0007669"/>
    <property type="project" value="TreeGrafter"/>
</dbReference>
<dbReference type="GO" id="GO:0034456">
    <property type="term" value="C:UTP-C complex"/>
    <property type="evidence" value="ECO:0007669"/>
    <property type="project" value="TreeGrafter"/>
</dbReference>
<dbReference type="FunFam" id="2.20.25.20:FF:000001">
    <property type="entry name" value="Casein kinase II subunit beta"/>
    <property type="match status" value="1"/>
</dbReference>
<protein>
    <recommendedName>
        <fullName evidence="3">Casein kinase II subunit beta</fullName>
        <shortName evidence="3">CK II beta</shortName>
    </recommendedName>
</protein>
<name>A0A9W8LY10_9FUNG</name>
<dbReference type="SUPFAM" id="SSF57798">
    <property type="entry name" value="Casein kinase II beta subunit"/>
    <property type="match status" value="1"/>
</dbReference>
<dbReference type="GO" id="GO:0006359">
    <property type="term" value="P:regulation of transcription by RNA polymerase III"/>
    <property type="evidence" value="ECO:0007669"/>
    <property type="project" value="TreeGrafter"/>
</dbReference>
<evidence type="ECO:0000256" key="1">
    <source>
        <dbReference type="ARBA" id="ARBA00006941"/>
    </source>
</evidence>
<evidence type="ECO:0000313" key="4">
    <source>
        <dbReference type="EMBL" id="KAJ2843516.1"/>
    </source>
</evidence>
<dbReference type="EMBL" id="JANBUW010001385">
    <property type="protein sequence ID" value="KAJ2843516.1"/>
    <property type="molecule type" value="Genomic_DNA"/>
</dbReference>
<dbReference type="PANTHER" id="PTHR11740:SF39">
    <property type="entry name" value="CASEIN KINASE II SUBUNIT BETA"/>
    <property type="match status" value="1"/>
</dbReference>
<dbReference type="GO" id="GO:0019887">
    <property type="term" value="F:protein kinase regulator activity"/>
    <property type="evidence" value="ECO:0007669"/>
    <property type="project" value="InterPro"/>
</dbReference>
<keyword evidence="5" id="KW-1185">Reference proteome</keyword>
<dbReference type="PANTHER" id="PTHR11740">
    <property type="entry name" value="CASEIN KINASE II SUBUNIT BETA"/>
    <property type="match status" value="1"/>
</dbReference>
<dbReference type="InterPro" id="IPR035991">
    <property type="entry name" value="Casein_kinase_II_beta-like"/>
</dbReference>
<dbReference type="Pfam" id="PF01214">
    <property type="entry name" value="CK_II_beta"/>
    <property type="match status" value="1"/>
</dbReference>
<evidence type="ECO:0000256" key="2">
    <source>
        <dbReference type="ARBA" id="ARBA00045899"/>
    </source>
</evidence>
<organism evidence="4 5">
    <name type="scientific">Coemansia brasiliensis</name>
    <dbReference type="NCBI Taxonomy" id="2650707"/>
    <lineage>
        <taxon>Eukaryota</taxon>
        <taxon>Fungi</taxon>
        <taxon>Fungi incertae sedis</taxon>
        <taxon>Zoopagomycota</taxon>
        <taxon>Kickxellomycotina</taxon>
        <taxon>Kickxellomycetes</taxon>
        <taxon>Kickxellales</taxon>
        <taxon>Kickxellaceae</taxon>
        <taxon>Coemansia</taxon>
    </lineage>
</organism>
<gene>
    <name evidence="4" type="primary">CKB2</name>
    <name evidence="4" type="ORF">IWW36_005537</name>
</gene>
<dbReference type="Proteomes" id="UP001139887">
    <property type="component" value="Unassembled WGS sequence"/>
</dbReference>
<comment type="subunit">
    <text evidence="3">Tetramer of two alpha and two beta subunits.</text>
</comment>
<evidence type="ECO:0000256" key="3">
    <source>
        <dbReference type="RuleBase" id="RU361268"/>
    </source>
</evidence>
<dbReference type="SMART" id="SM01085">
    <property type="entry name" value="CK_II_beta"/>
    <property type="match status" value="1"/>
</dbReference>
<dbReference type="Gene3D" id="1.10.1820.10">
    <property type="entry name" value="protein kinase ck2 holoenzyme, chain C, domain 1"/>
    <property type="match status" value="1"/>
</dbReference>
<comment type="similarity">
    <text evidence="1 3">Belongs to the casein kinase 2 subunit beta family.</text>
</comment>
<dbReference type="FunFam" id="1.10.1820.10:FF:000005">
    <property type="entry name" value="Casein kinase II subunit beta"/>
    <property type="match status" value="1"/>
</dbReference>
<comment type="function">
    <text evidence="2 3">Regulatory subunit of casein kinase II/CK2. As part of the kinase complex regulates the basal catalytic activity of the alpha subunit a constitutively active serine/threonine-protein kinase that phosphorylates a large number of substrates containing acidic residues C-terminal to the phosphorylated serine or threonine.</text>
</comment>
<reference evidence="4" key="1">
    <citation type="submission" date="2022-07" db="EMBL/GenBank/DDBJ databases">
        <title>Phylogenomic reconstructions and comparative analyses of Kickxellomycotina fungi.</title>
        <authorList>
            <person name="Reynolds N.K."/>
            <person name="Stajich J.E."/>
            <person name="Barry K."/>
            <person name="Grigoriev I.V."/>
            <person name="Crous P."/>
            <person name="Smith M.E."/>
        </authorList>
    </citation>
    <scope>NUCLEOTIDE SEQUENCE</scope>
    <source>
        <strain evidence="4">NRRL 1566</strain>
    </source>
</reference>
<evidence type="ECO:0000313" key="5">
    <source>
        <dbReference type="Proteomes" id="UP001139887"/>
    </source>
</evidence>
<sequence length="210" mass="24922">MLYNKWFTYAEGNEYFCEVDEEYILDRFNLTNLQNEVPNYYVEALQMITDNPSDKPMKEEVREQVERSAKHLYGLIHARYIITAPGLKKMLDKFKRGDYGRCPRVYCHQNTLMPVGITDVPGQKPVKLYCCRCEDIYNPKSRRHNMIDGAYFGTSFPHMLLQVYPTLKPAPSEQRYVPRIFGFKIHSIAELHRWQDEQREKQKKRLGITE</sequence>